<sequence>MLEIGIQLTLRVMTSKGFMDIRCHPSFEIKLFIWFHDSFQVFIAISLILGDGLYNLIKIIAITVKEMTNSSSKQKLPIMKEIPGSEASKLLLEQNKRDEVFLRDGIPSWFAAAGYVGLAAISTATMPMIFPPLNWYLVLCSYIIAPALAFCNSYGTGLTDWSLASTYGKIGLFMFASIVGTSGGVIAGLAACGVMMSIVSTAADLMQDFKTGYLTLSSAKSMFVSQLIGTAMGCILAPLTFWLYWTAFDIGAPDGPYKAPYAVIFREMAILGVVGFSELPKHCLALSCGFFVAALLINLLRDVTPKKISSFIPVPMAMAVPFYIGAYFAIDMFVGTVILFVWEMINSQDSEDYAGAVASGLSAALNWCTYYGKRWTNKGHSFLEMTLVLISL</sequence>
<feature type="transmembrane region" description="Helical" evidence="7">
    <location>
        <begin position="106"/>
        <end position="129"/>
    </location>
</feature>
<dbReference type="PANTHER" id="PTHR31645">
    <property type="entry name" value="OLIGOPEPTIDE TRANSPORTER YGL114W-RELATED"/>
    <property type="match status" value="1"/>
</dbReference>
<keyword evidence="6 7" id="KW-0472">Membrane</keyword>
<dbReference type="Pfam" id="PF03169">
    <property type="entry name" value="OPT"/>
    <property type="match status" value="1"/>
</dbReference>
<gene>
    <name evidence="8" type="ORF">Cgig2_006679</name>
</gene>
<comment type="similarity">
    <text evidence="2">Belongs to the YSL (TC 2.A.67.2) family.</text>
</comment>
<dbReference type="GO" id="GO:0005774">
    <property type="term" value="C:vacuolar membrane"/>
    <property type="evidence" value="ECO:0007669"/>
    <property type="project" value="TreeGrafter"/>
</dbReference>
<comment type="caution">
    <text evidence="8">The sequence shown here is derived from an EMBL/GenBank/DDBJ whole genome shotgun (WGS) entry which is preliminary data.</text>
</comment>
<protein>
    <recommendedName>
        <fullName evidence="10">Metal-nicotianamine transporter YSL6</fullName>
    </recommendedName>
</protein>
<evidence type="ECO:0000256" key="3">
    <source>
        <dbReference type="ARBA" id="ARBA00022448"/>
    </source>
</evidence>
<dbReference type="Proteomes" id="UP001153076">
    <property type="component" value="Unassembled WGS sequence"/>
</dbReference>
<reference evidence="8" key="1">
    <citation type="submission" date="2022-04" db="EMBL/GenBank/DDBJ databases">
        <title>Carnegiea gigantea Genome sequencing and assembly v2.</title>
        <authorList>
            <person name="Copetti D."/>
            <person name="Sanderson M.J."/>
            <person name="Burquez A."/>
            <person name="Wojciechowski M.F."/>
        </authorList>
    </citation>
    <scope>NUCLEOTIDE SEQUENCE</scope>
    <source>
        <strain evidence="8">SGP5-SGP5p</strain>
        <tissue evidence="8">Aerial part</tissue>
    </source>
</reference>
<evidence type="ECO:0000256" key="7">
    <source>
        <dbReference type="SAM" id="Phobius"/>
    </source>
</evidence>
<feature type="transmembrane region" description="Helical" evidence="7">
    <location>
        <begin position="259"/>
        <end position="277"/>
    </location>
</feature>
<keyword evidence="5 7" id="KW-1133">Transmembrane helix</keyword>
<comment type="subcellular location">
    <subcellularLocation>
        <location evidence="1">Membrane</location>
        <topology evidence="1">Multi-pass membrane protein</topology>
    </subcellularLocation>
</comment>
<proteinExistence type="inferred from homology"/>
<evidence type="ECO:0000256" key="4">
    <source>
        <dbReference type="ARBA" id="ARBA00022692"/>
    </source>
</evidence>
<dbReference type="NCBIfam" id="TIGR00728">
    <property type="entry name" value="OPT_sfam"/>
    <property type="match status" value="1"/>
</dbReference>
<dbReference type="GO" id="GO:0035673">
    <property type="term" value="F:oligopeptide transmembrane transporter activity"/>
    <property type="evidence" value="ECO:0007669"/>
    <property type="project" value="InterPro"/>
</dbReference>
<evidence type="ECO:0000256" key="1">
    <source>
        <dbReference type="ARBA" id="ARBA00004141"/>
    </source>
</evidence>
<accession>A0A9Q1GNH5</accession>
<dbReference type="PANTHER" id="PTHR31645:SF0">
    <property type="entry name" value="OLIGOPEPTIDE TRANSPORTER YGL114W-RELATED"/>
    <property type="match status" value="1"/>
</dbReference>
<dbReference type="InterPro" id="IPR045035">
    <property type="entry name" value="YSL-like"/>
</dbReference>
<evidence type="ECO:0000313" key="8">
    <source>
        <dbReference type="EMBL" id="KAJ8423805.1"/>
    </source>
</evidence>
<evidence type="ECO:0000256" key="2">
    <source>
        <dbReference type="ARBA" id="ARBA00010276"/>
    </source>
</evidence>
<dbReference type="AlphaFoldDB" id="A0A9Q1GNH5"/>
<keyword evidence="3" id="KW-0813">Transport</keyword>
<evidence type="ECO:0000256" key="6">
    <source>
        <dbReference type="ARBA" id="ARBA00023136"/>
    </source>
</evidence>
<dbReference type="InterPro" id="IPR004813">
    <property type="entry name" value="OPT"/>
</dbReference>
<evidence type="ECO:0000256" key="5">
    <source>
        <dbReference type="ARBA" id="ARBA00022989"/>
    </source>
</evidence>
<evidence type="ECO:0000313" key="9">
    <source>
        <dbReference type="Proteomes" id="UP001153076"/>
    </source>
</evidence>
<feature type="transmembrane region" description="Helical" evidence="7">
    <location>
        <begin position="170"/>
        <end position="203"/>
    </location>
</feature>
<organism evidence="8 9">
    <name type="scientific">Carnegiea gigantea</name>
    <dbReference type="NCBI Taxonomy" id="171969"/>
    <lineage>
        <taxon>Eukaryota</taxon>
        <taxon>Viridiplantae</taxon>
        <taxon>Streptophyta</taxon>
        <taxon>Embryophyta</taxon>
        <taxon>Tracheophyta</taxon>
        <taxon>Spermatophyta</taxon>
        <taxon>Magnoliopsida</taxon>
        <taxon>eudicotyledons</taxon>
        <taxon>Gunneridae</taxon>
        <taxon>Pentapetalae</taxon>
        <taxon>Caryophyllales</taxon>
        <taxon>Cactineae</taxon>
        <taxon>Cactaceae</taxon>
        <taxon>Cactoideae</taxon>
        <taxon>Echinocereeae</taxon>
        <taxon>Carnegiea</taxon>
    </lineage>
</organism>
<feature type="transmembrane region" description="Helical" evidence="7">
    <location>
        <begin position="223"/>
        <end position="247"/>
    </location>
</feature>
<dbReference type="EMBL" id="JAKOGI010001861">
    <property type="protein sequence ID" value="KAJ8423805.1"/>
    <property type="molecule type" value="Genomic_DNA"/>
</dbReference>
<feature type="transmembrane region" description="Helical" evidence="7">
    <location>
        <begin position="39"/>
        <end position="57"/>
    </location>
</feature>
<name>A0A9Q1GNH5_9CARY</name>
<feature type="transmembrane region" description="Helical" evidence="7">
    <location>
        <begin position="320"/>
        <end position="341"/>
    </location>
</feature>
<feature type="transmembrane region" description="Helical" evidence="7">
    <location>
        <begin position="135"/>
        <end position="158"/>
    </location>
</feature>
<dbReference type="OrthoDB" id="627262at2759"/>
<feature type="transmembrane region" description="Helical" evidence="7">
    <location>
        <begin position="283"/>
        <end position="300"/>
    </location>
</feature>
<keyword evidence="4 7" id="KW-0812">Transmembrane</keyword>
<keyword evidence="9" id="KW-1185">Reference proteome</keyword>
<evidence type="ECO:0008006" key="10">
    <source>
        <dbReference type="Google" id="ProtNLM"/>
    </source>
</evidence>